<dbReference type="PANTHER" id="PTHR47019:SF1">
    <property type="entry name" value="LIPID II FLIPPASE MURJ"/>
    <property type="match status" value="1"/>
</dbReference>
<evidence type="ECO:0000256" key="3">
    <source>
        <dbReference type="ARBA" id="ARBA00022692"/>
    </source>
</evidence>
<feature type="transmembrane region" description="Helical" evidence="10">
    <location>
        <begin position="243"/>
        <end position="263"/>
    </location>
</feature>
<evidence type="ECO:0000313" key="12">
    <source>
        <dbReference type="EMBL" id="AQZ94779.1"/>
    </source>
</evidence>
<dbReference type="PIRSF" id="PIRSF002869">
    <property type="entry name" value="MviN"/>
    <property type="match status" value="1"/>
</dbReference>
<feature type="transmembrane region" description="Helical" evidence="10">
    <location>
        <begin position="397"/>
        <end position="417"/>
    </location>
</feature>
<dbReference type="RefSeq" id="WP_080049632.1">
    <property type="nucleotide sequence ID" value="NZ_CP020100.1"/>
</dbReference>
<keyword evidence="6 10" id="KW-1133">Transmembrane helix</keyword>
<protein>
    <recommendedName>
        <fullName evidence="10">Probable lipid II flippase MurJ</fullName>
    </recommendedName>
</protein>
<gene>
    <name evidence="10" type="primary">murJ</name>
    <name evidence="12" type="ORF">BVH74_08465</name>
</gene>
<dbReference type="STRING" id="1931241.BVH74_08465"/>
<dbReference type="Pfam" id="PF03023">
    <property type="entry name" value="MurJ"/>
    <property type="match status" value="1"/>
</dbReference>
<dbReference type="GO" id="GO:0009252">
    <property type="term" value="P:peptidoglycan biosynthetic process"/>
    <property type="evidence" value="ECO:0007669"/>
    <property type="project" value="UniProtKB-UniRule"/>
</dbReference>
<dbReference type="KEGG" id="ppha:BVH74_08465"/>
<organism evidence="12 13">
    <name type="scientific">Halopseudomonas phragmitis</name>
    <dbReference type="NCBI Taxonomy" id="1931241"/>
    <lineage>
        <taxon>Bacteria</taxon>
        <taxon>Pseudomonadati</taxon>
        <taxon>Pseudomonadota</taxon>
        <taxon>Gammaproteobacteria</taxon>
        <taxon>Pseudomonadales</taxon>
        <taxon>Pseudomonadaceae</taxon>
        <taxon>Halopseudomonas</taxon>
    </lineage>
</organism>
<evidence type="ECO:0000256" key="10">
    <source>
        <dbReference type="HAMAP-Rule" id="MF_02078"/>
    </source>
</evidence>
<keyword evidence="7 10" id="KW-0472">Membrane</keyword>
<dbReference type="GO" id="GO:0034204">
    <property type="term" value="P:lipid translocation"/>
    <property type="evidence" value="ECO:0007669"/>
    <property type="project" value="TreeGrafter"/>
</dbReference>
<dbReference type="UniPathway" id="UPA00219"/>
<keyword evidence="13" id="KW-1185">Reference proteome</keyword>
<feature type="transmembrane region" description="Helical" evidence="10">
    <location>
        <begin position="175"/>
        <end position="196"/>
    </location>
</feature>
<dbReference type="CDD" id="cd13123">
    <property type="entry name" value="MATE_MurJ_like"/>
    <property type="match status" value="1"/>
</dbReference>
<proteinExistence type="inferred from homology"/>
<comment type="pathway">
    <text evidence="10">Cell wall biogenesis; peptidoglycan biosynthesis.</text>
</comment>
<keyword evidence="3 10" id="KW-0812">Transmembrane</keyword>
<evidence type="ECO:0000313" key="13">
    <source>
        <dbReference type="Proteomes" id="UP000243488"/>
    </source>
</evidence>
<keyword evidence="10 11" id="KW-0961">Cell wall biogenesis/degradation</keyword>
<dbReference type="EMBL" id="CP020100">
    <property type="protein sequence ID" value="AQZ94779.1"/>
    <property type="molecule type" value="Genomic_DNA"/>
</dbReference>
<evidence type="ECO:0000256" key="6">
    <source>
        <dbReference type="ARBA" id="ARBA00022989"/>
    </source>
</evidence>
<feature type="transmembrane region" description="Helical" evidence="10">
    <location>
        <begin position="202"/>
        <end position="222"/>
    </location>
</feature>
<feature type="transmembrane region" description="Helical" evidence="10">
    <location>
        <begin position="423"/>
        <end position="443"/>
    </location>
</feature>
<evidence type="ECO:0000256" key="2">
    <source>
        <dbReference type="ARBA" id="ARBA00022475"/>
    </source>
</evidence>
<evidence type="ECO:0000256" key="4">
    <source>
        <dbReference type="ARBA" id="ARBA00022960"/>
    </source>
</evidence>
<dbReference type="GO" id="GO:0015648">
    <property type="term" value="F:lipid-linked peptidoglycan transporter activity"/>
    <property type="evidence" value="ECO:0007669"/>
    <property type="project" value="UniProtKB-UniRule"/>
</dbReference>
<comment type="similarity">
    <text evidence="9 10 11">Belongs to the MurJ/MviN family.</text>
</comment>
<evidence type="ECO:0000256" key="7">
    <source>
        <dbReference type="ARBA" id="ARBA00023136"/>
    </source>
</evidence>
<evidence type="ECO:0000256" key="8">
    <source>
        <dbReference type="ARBA" id="ARBA00060041"/>
    </source>
</evidence>
<keyword evidence="2 10" id="KW-1003">Cell membrane</keyword>
<feature type="transmembrane region" description="Helical" evidence="10">
    <location>
        <begin position="327"/>
        <end position="354"/>
    </location>
</feature>
<keyword evidence="10" id="KW-0997">Cell inner membrane</keyword>
<dbReference type="GO" id="GO:0071555">
    <property type="term" value="P:cell wall organization"/>
    <property type="evidence" value="ECO:0007669"/>
    <property type="project" value="UniProtKB-UniRule"/>
</dbReference>
<dbReference type="PANTHER" id="PTHR47019">
    <property type="entry name" value="LIPID II FLIPPASE MURJ"/>
    <property type="match status" value="1"/>
</dbReference>
<dbReference type="InterPro" id="IPR004268">
    <property type="entry name" value="MurJ"/>
</dbReference>
<keyword evidence="5 10" id="KW-0573">Peptidoglycan synthesis</keyword>
<evidence type="ECO:0000256" key="9">
    <source>
        <dbReference type="ARBA" id="ARBA00061532"/>
    </source>
</evidence>
<reference evidence="12 13" key="1">
    <citation type="submission" date="2017-03" db="EMBL/GenBank/DDBJ databases">
        <title>Complete genome sequence of the novel DNRA strain Pseudomonas sp. S-6-2 isolated from Chinese polluted river sediment. Journal of Biotechnology.</title>
        <authorList>
            <person name="Li J."/>
            <person name="Xiang F."/>
            <person name="Wang L."/>
            <person name="Xi L."/>
            <person name="Liu J."/>
        </authorList>
    </citation>
    <scope>NUCLEOTIDE SEQUENCE [LARGE SCALE GENOMIC DNA]</scope>
    <source>
        <strain evidence="12 13">S-6-2</strain>
    </source>
</reference>
<comment type="function">
    <text evidence="8 10 11">Involved in peptidoglycan biosynthesis. Transports lipid-linked peptidoglycan precursors from the inner to the outer leaflet of the cytoplasmic membrane.</text>
</comment>
<feature type="transmembrane region" description="Helical" evidence="10">
    <location>
        <begin position="455"/>
        <end position="476"/>
    </location>
</feature>
<evidence type="ECO:0000256" key="1">
    <source>
        <dbReference type="ARBA" id="ARBA00004651"/>
    </source>
</evidence>
<dbReference type="HAMAP" id="MF_02078">
    <property type="entry name" value="MurJ_MviN"/>
    <property type="match status" value="1"/>
</dbReference>
<dbReference type="InterPro" id="IPR051050">
    <property type="entry name" value="Lipid_II_flippase_MurJ/MviN"/>
</dbReference>
<dbReference type="PRINTS" id="PR01806">
    <property type="entry name" value="VIRFACTRMVIN"/>
</dbReference>
<keyword evidence="4 10" id="KW-0133">Cell shape</keyword>
<feature type="transmembrane region" description="Helical" evidence="10">
    <location>
        <begin position="148"/>
        <end position="168"/>
    </location>
</feature>
<feature type="transmembrane region" description="Helical" evidence="10">
    <location>
        <begin position="366"/>
        <end position="385"/>
    </location>
</feature>
<dbReference type="NCBIfam" id="TIGR01695">
    <property type="entry name" value="murJ_mviN"/>
    <property type="match status" value="1"/>
</dbReference>
<name>A0A1V0B4B8_9GAMM</name>
<dbReference type="AlphaFoldDB" id="A0A1V0B4B8"/>
<dbReference type="GO" id="GO:0005886">
    <property type="term" value="C:plasma membrane"/>
    <property type="evidence" value="ECO:0007669"/>
    <property type="project" value="UniProtKB-SubCell"/>
</dbReference>
<feature type="transmembrane region" description="Helical" evidence="10">
    <location>
        <begin position="288"/>
        <end position="306"/>
    </location>
</feature>
<accession>A0A1V0B4B8</accession>
<evidence type="ECO:0000256" key="11">
    <source>
        <dbReference type="PIRNR" id="PIRNR002869"/>
    </source>
</evidence>
<sequence>MTDTTPNPAPDAKAPGLLRSGLVVSFMTMLSRVLGLVRDVVVANYFGSKSEADAFFIAFKIPNFLRRLFAEGAFAQAFVPVLSEYRTKRSLAEVKLLVDKVAGTLGLTLVGITALGVAGAPVLITLFAPGFHGDSEKLGLATDMLRITFPYLLLISLTALCGSILNSYNRFAVPAFTPVLLNLSMIGATLCLTPYFDQPIMALAWGVFIAGVLQLLFQLPFLAQIRLLPVPRPDRKHEGVKRIMTLMIPALFGVSVSQINLMLDTVLASFLQTGSISWLYYADRLSELPLGAFGIAVGTVILPALSRQHAGDDPKAFAATLDWAVRMVLLVGVPAALALLLLAEPLIATLFHYGAMTERDVLQSAAALRAYAVGVMTFMLIKVLAPGYFARQDTKTPVKIAIICMVANMVLNLILIWPLKHVGLALATSLSALLNAGLLWWGLRKIGVFQAQPGWPVFAVRLLLACFAMGALVLWLTPAVEQWLAWGWRQKVWHMSVLVCAGGGVYIAALLAAGLRLRHIRR</sequence>
<keyword evidence="10 11" id="KW-0813">Transport</keyword>
<dbReference type="Proteomes" id="UP000243488">
    <property type="component" value="Chromosome"/>
</dbReference>
<comment type="subcellular location">
    <subcellularLocation>
        <location evidence="10">Cell inner membrane</location>
        <topology evidence="10">Multi-pass membrane protein</topology>
    </subcellularLocation>
    <subcellularLocation>
        <location evidence="1">Cell membrane</location>
        <topology evidence="1">Multi-pass membrane protein</topology>
    </subcellularLocation>
</comment>
<feature type="transmembrane region" description="Helical" evidence="10">
    <location>
        <begin position="105"/>
        <end position="128"/>
    </location>
</feature>
<dbReference type="GO" id="GO:0008360">
    <property type="term" value="P:regulation of cell shape"/>
    <property type="evidence" value="ECO:0007669"/>
    <property type="project" value="UniProtKB-UniRule"/>
</dbReference>
<evidence type="ECO:0000256" key="5">
    <source>
        <dbReference type="ARBA" id="ARBA00022984"/>
    </source>
</evidence>
<feature type="transmembrane region" description="Helical" evidence="10">
    <location>
        <begin position="496"/>
        <end position="517"/>
    </location>
</feature>